<evidence type="ECO:0000259" key="2">
    <source>
        <dbReference type="Pfam" id="PF12697"/>
    </source>
</evidence>
<proteinExistence type="predicted"/>
<dbReference type="Proteomes" id="UP001220610">
    <property type="component" value="Chromosome"/>
</dbReference>
<dbReference type="Pfam" id="PF12697">
    <property type="entry name" value="Abhydrolase_6"/>
    <property type="match status" value="1"/>
</dbReference>
<keyword evidence="3" id="KW-0378">Hydrolase</keyword>
<gene>
    <name evidence="3" type="ORF">P0Y53_10025</name>
</gene>
<organism evidence="3 4">
    <name type="scientific">Candidatus Pseudobacter hemicellulosilyticus</name>
    <dbReference type="NCBI Taxonomy" id="3121375"/>
    <lineage>
        <taxon>Bacteria</taxon>
        <taxon>Pseudomonadati</taxon>
        <taxon>Bacteroidota</taxon>
        <taxon>Chitinophagia</taxon>
        <taxon>Chitinophagales</taxon>
        <taxon>Chitinophagaceae</taxon>
        <taxon>Pseudobacter</taxon>
    </lineage>
</organism>
<reference evidence="3" key="1">
    <citation type="submission" date="2023-03" db="EMBL/GenBank/DDBJ databases">
        <title>Andean soil-derived lignocellulolytic bacterial consortium as a source of novel taxa and putative plastic-active enzymes.</title>
        <authorList>
            <person name="Diaz-Garcia L."/>
            <person name="Chuvochina M."/>
            <person name="Feuerriegel G."/>
            <person name="Bunk B."/>
            <person name="Sproer C."/>
            <person name="Streit W.R."/>
            <person name="Rodriguez L.M."/>
            <person name="Overmann J."/>
            <person name="Jimenez D.J."/>
        </authorList>
    </citation>
    <scope>NUCLEOTIDE SEQUENCE</scope>
    <source>
        <strain evidence="3">MAG 7</strain>
    </source>
</reference>
<evidence type="ECO:0000313" key="3">
    <source>
        <dbReference type="EMBL" id="WEK37839.1"/>
    </source>
</evidence>
<dbReference type="SUPFAM" id="SSF53474">
    <property type="entry name" value="alpha/beta-Hydrolases"/>
    <property type="match status" value="1"/>
</dbReference>
<feature type="domain" description="AB hydrolase-1" evidence="2">
    <location>
        <begin position="35"/>
        <end position="261"/>
    </location>
</feature>
<keyword evidence="1" id="KW-0732">Signal</keyword>
<dbReference type="AlphaFoldDB" id="A0AAJ5WUV7"/>
<feature type="signal peptide" evidence="1">
    <location>
        <begin position="1"/>
        <end position="17"/>
    </location>
</feature>
<dbReference type="PROSITE" id="PS51257">
    <property type="entry name" value="PROKAR_LIPOPROTEIN"/>
    <property type="match status" value="1"/>
</dbReference>
<feature type="chain" id="PRO_5042486354" evidence="1">
    <location>
        <begin position="18"/>
        <end position="273"/>
    </location>
</feature>
<dbReference type="GO" id="GO:0016787">
    <property type="term" value="F:hydrolase activity"/>
    <property type="evidence" value="ECO:0007669"/>
    <property type="project" value="UniProtKB-KW"/>
</dbReference>
<dbReference type="InterPro" id="IPR000073">
    <property type="entry name" value="AB_hydrolase_1"/>
</dbReference>
<dbReference type="EMBL" id="CP119311">
    <property type="protein sequence ID" value="WEK37839.1"/>
    <property type="molecule type" value="Genomic_DNA"/>
</dbReference>
<dbReference type="PANTHER" id="PTHR37017:SF11">
    <property type="entry name" value="ESTERASE_LIPASE_THIOESTERASE DOMAIN-CONTAINING PROTEIN"/>
    <property type="match status" value="1"/>
</dbReference>
<evidence type="ECO:0000256" key="1">
    <source>
        <dbReference type="SAM" id="SignalP"/>
    </source>
</evidence>
<dbReference type="InterPro" id="IPR052897">
    <property type="entry name" value="Sec-Metab_Biosynth_Hydrolase"/>
</dbReference>
<dbReference type="InterPro" id="IPR029058">
    <property type="entry name" value="AB_hydrolase_fold"/>
</dbReference>
<evidence type="ECO:0000313" key="4">
    <source>
        <dbReference type="Proteomes" id="UP001220610"/>
    </source>
</evidence>
<name>A0AAJ5WUV7_9BACT</name>
<protein>
    <submittedName>
        <fullName evidence="3">Alpha/beta fold hydrolase</fullName>
    </submittedName>
</protein>
<dbReference type="Gene3D" id="3.40.50.1820">
    <property type="entry name" value="alpha/beta hydrolase"/>
    <property type="match status" value="1"/>
</dbReference>
<accession>A0AAJ5WUV7</accession>
<dbReference type="PANTHER" id="PTHR37017">
    <property type="entry name" value="AB HYDROLASE-1 DOMAIN-CONTAINING PROTEIN-RELATED"/>
    <property type="match status" value="1"/>
</dbReference>
<sequence length="273" mass="29275">MKQAAVSLMATAMILSAGCGNNEEKPATVVPVTYVLVHGAWQAPYVWDSVQAELSGSGNKVIVVTLPGHGTDTTAPYQLSLDLYRDKVIDAIAAADSNLILVGHSMGGMVITAVGEKIPSRIRTLVYIGAFLPSPGQALTDLAALDPDSRLGPLLIPSADRLTLDVKRDSLTSLFIHDGSEADKQRVLDNYRPEPAIPFTGKVAWTRENFGAVEKVYIKTLQDKVISPRLQDSMIAAAGIKTVYTVNSSHSPFLSQPKELAGLLRKIGQQAQQ</sequence>